<keyword evidence="8" id="KW-1015">Disulfide bond</keyword>
<dbReference type="InterPro" id="IPR024079">
    <property type="entry name" value="MetalloPept_cat_dom_sf"/>
</dbReference>
<feature type="binding site" evidence="12">
    <location>
        <position position="173"/>
    </location>
    <ligand>
        <name>Zn(2+)</name>
        <dbReference type="ChEBI" id="CHEBI:29105"/>
        <note>catalytic</note>
    </ligand>
</feature>
<feature type="binding site" evidence="12">
    <location>
        <position position="179"/>
    </location>
    <ligand>
        <name>Zn(2+)</name>
        <dbReference type="ChEBI" id="CHEBI:29105"/>
        <note>catalytic</note>
    </ligand>
</feature>
<dbReference type="InterPro" id="IPR006026">
    <property type="entry name" value="Peptidase_Metallo"/>
</dbReference>
<evidence type="ECO:0000256" key="6">
    <source>
        <dbReference type="ARBA" id="ARBA00023049"/>
    </source>
</evidence>
<dbReference type="Ensembl" id="ENSDLAT00005002277.2">
    <property type="protein sequence ID" value="ENSDLAP00005002197.1"/>
    <property type="gene ID" value="ENSDLAG00005000992.2"/>
</dbReference>
<dbReference type="RefSeq" id="XP_051263982.1">
    <property type="nucleotide sequence ID" value="XM_051408022.1"/>
</dbReference>
<comment type="cofactor">
    <cofactor evidence="12 13">
        <name>Zn(2+)</name>
        <dbReference type="ChEBI" id="CHEBI:29105"/>
    </cofactor>
    <text evidence="12 13">Binds 1 zinc ion per subunit.</text>
</comment>
<evidence type="ECO:0000256" key="7">
    <source>
        <dbReference type="ARBA" id="ARBA00023145"/>
    </source>
</evidence>
<evidence type="ECO:0000256" key="13">
    <source>
        <dbReference type="RuleBase" id="RU361183"/>
    </source>
</evidence>
<dbReference type="OrthoDB" id="291007at2759"/>
<proteinExistence type="predicted"/>
<feature type="binding site" evidence="12">
    <location>
        <position position="169"/>
    </location>
    <ligand>
        <name>Zn(2+)</name>
        <dbReference type="ChEBI" id="CHEBI:29105"/>
        <note>catalytic</note>
    </ligand>
</feature>
<dbReference type="Pfam" id="PF01400">
    <property type="entry name" value="Astacin"/>
    <property type="match status" value="1"/>
</dbReference>
<keyword evidence="2 12" id="KW-0479">Metal-binding</keyword>
<feature type="active site" evidence="12">
    <location>
        <position position="170"/>
    </location>
</feature>
<dbReference type="GO" id="GO:0042588">
    <property type="term" value="C:zymogen granule"/>
    <property type="evidence" value="ECO:0007669"/>
    <property type="project" value="UniProtKB-SubCell"/>
</dbReference>
<dbReference type="InterPro" id="IPR001506">
    <property type="entry name" value="Peptidase_M12A"/>
</dbReference>
<organism evidence="15 16">
    <name type="scientific">Dicentrarchus labrax</name>
    <name type="common">European seabass</name>
    <name type="synonym">Morone labrax</name>
    <dbReference type="NCBI Taxonomy" id="13489"/>
    <lineage>
        <taxon>Eukaryota</taxon>
        <taxon>Metazoa</taxon>
        <taxon>Chordata</taxon>
        <taxon>Craniata</taxon>
        <taxon>Vertebrata</taxon>
        <taxon>Euteleostomi</taxon>
        <taxon>Actinopterygii</taxon>
        <taxon>Neopterygii</taxon>
        <taxon>Teleostei</taxon>
        <taxon>Neoteleostei</taxon>
        <taxon>Acanthomorphata</taxon>
        <taxon>Eupercaria</taxon>
        <taxon>Moronidae</taxon>
        <taxon>Dicentrarchus</taxon>
    </lineage>
</organism>
<evidence type="ECO:0000256" key="9">
    <source>
        <dbReference type="ARBA" id="ARBA00023180"/>
    </source>
</evidence>
<dbReference type="GeneTree" id="ENSGT00940000154856"/>
<dbReference type="InterPro" id="IPR034039">
    <property type="entry name" value="ZnMP_hatching_enz"/>
</dbReference>
<keyword evidence="5 12" id="KW-0862">Zinc</keyword>
<keyword evidence="9" id="KW-0325">Glycoprotein</keyword>
<dbReference type="PANTHER" id="PTHR10127">
    <property type="entry name" value="DISCOIDIN, CUB, EGF, LAMININ , AND ZINC METALLOPROTEASE DOMAIN CONTAINING"/>
    <property type="match status" value="1"/>
</dbReference>
<sequence>MDLRTTVSLLLLLLGLCNAHHGNDQDGANNEMLEDKSNVEDITATILRMNNRSSDFLLEGDVFIPKTRTAMKCLNKAYSCLWPKSANGKVEIPFLISQKYDDTERSMILHAMKDFESKTCIHFIPRATQRGYLSIEPRFGCSSLLGRTGDKQVVSLQRFGCIQQGIIQHELLHALGFYHEHTRSDRDQHIRINWENVNEYFIYNFKKMDTDNLNTPYDYSSIMHYGRTAFGKFRSETIIPIPDPSAPIGQRDSLSDIDIVRINRLYKCWRYVG</sequence>
<feature type="domain" description="Peptidase M12A" evidence="14">
    <location>
        <begin position="69"/>
        <end position="269"/>
    </location>
</feature>
<dbReference type="GO" id="GO:0004222">
    <property type="term" value="F:metalloendopeptidase activity"/>
    <property type="evidence" value="ECO:0007669"/>
    <property type="project" value="UniProtKB-UniRule"/>
</dbReference>
<dbReference type="GeneID" id="127367846"/>
<comment type="caution">
    <text evidence="12">Lacks conserved residue(s) required for the propagation of feature annotation.</text>
</comment>
<evidence type="ECO:0000313" key="16">
    <source>
        <dbReference type="Proteomes" id="UP000694389"/>
    </source>
</evidence>
<accession>A0A8C4DFZ2</accession>
<gene>
    <name evidence="15" type="primary">LOC127367846</name>
</gene>
<keyword evidence="3 13" id="KW-0732">Signal</keyword>
<evidence type="ECO:0000256" key="1">
    <source>
        <dbReference type="ARBA" id="ARBA00022670"/>
    </source>
</evidence>
<comment type="subcellular location">
    <subcellularLocation>
        <location evidence="11">Zymogen granule</location>
    </subcellularLocation>
</comment>
<dbReference type="Proteomes" id="UP000694389">
    <property type="component" value="Unassembled WGS sequence"/>
</dbReference>
<evidence type="ECO:0000256" key="10">
    <source>
        <dbReference type="ARBA" id="ARBA00023329"/>
    </source>
</evidence>
<dbReference type="EC" id="3.4.24.-" evidence="13"/>
<keyword evidence="6 12" id="KW-0482">Metalloprotease</keyword>
<protein>
    <recommendedName>
        <fullName evidence="13">Metalloendopeptidase</fullName>
        <ecNumber evidence="13">3.4.24.-</ecNumber>
    </recommendedName>
</protein>
<dbReference type="PRINTS" id="PR00480">
    <property type="entry name" value="ASTACIN"/>
</dbReference>
<feature type="signal peptide" evidence="13">
    <location>
        <begin position="1"/>
        <end position="19"/>
    </location>
</feature>
<reference evidence="15" key="2">
    <citation type="submission" date="2025-09" db="UniProtKB">
        <authorList>
            <consortium name="Ensembl"/>
        </authorList>
    </citation>
    <scope>IDENTIFICATION</scope>
</reference>
<dbReference type="FunFam" id="3.40.390.10:FF:000040">
    <property type="entry name" value="Metalloendopeptidase"/>
    <property type="match status" value="1"/>
</dbReference>
<dbReference type="CDD" id="cd04283">
    <property type="entry name" value="ZnMc_hatching_enzyme"/>
    <property type="match status" value="1"/>
</dbReference>
<evidence type="ECO:0000256" key="5">
    <source>
        <dbReference type="ARBA" id="ARBA00022833"/>
    </source>
</evidence>
<dbReference type="Gene3D" id="3.40.390.10">
    <property type="entry name" value="Collagenase (Catalytic Domain)"/>
    <property type="match status" value="1"/>
</dbReference>
<dbReference type="SMART" id="SM00235">
    <property type="entry name" value="ZnMc"/>
    <property type="match status" value="1"/>
</dbReference>
<keyword evidence="1 12" id="KW-0645">Protease</keyword>
<keyword evidence="16" id="KW-1185">Reference proteome</keyword>
<evidence type="ECO:0000256" key="3">
    <source>
        <dbReference type="ARBA" id="ARBA00022729"/>
    </source>
</evidence>
<dbReference type="AlphaFoldDB" id="A0A8C4DFZ2"/>
<dbReference type="OMA" id="NRLYKCW"/>
<feature type="chain" id="PRO_5034263097" description="Metalloendopeptidase" evidence="13">
    <location>
        <begin position="20"/>
        <end position="273"/>
    </location>
</feature>
<dbReference type="PANTHER" id="PTHR10127:SF839">
    <property type="entry name" value="HATCHING ENZYME 1.2-RELATED"/>
    <property type="match status" value="1"/>
</dbReference>
<evidence type="ECO:0000256" key="12">
    <source>
        <dbReference type="PROSITE-ProRule" id="PRU01211"/>
    </source>
</evidence>
<keyword evidence="7" id="KW-0865">Zymogen</keyword>
<reference evidence="15" key="1">
    <citation type="submission" date="2025-08" db="UniProtKB">
        <authorList>
            <consortium name="Ensembl"/>
        </authorList>
    </citation>
    <scope>IDENTIFICATION</scope>
</reference>
<evidence type="ECO:0000313" key="15">
    <source>
        <dbReference type="Ensembl" id="ENSDLAP00005002197.1"/>
    </source>
</evidence>
<dbReference type="GO" id="GO:0008270">
    <property type="term" value="F:zinc ion binding"/>
    <property type="evidence" value="ECO:0007669"/>
    <property type="project" value="UniProtKB-UniRule"/>
</dbReference>
<evidence type="ECO:0000259" key="14">
    <source>
        <dbReference type="PROSITE" id="PS51864"/>
    </source>
</evidence>
<keyword evidence="10" id="KW-0968">Cytoplasmic vesicle</keyword>
<evidence type="ECO:0000256" key="2">
    <source>
        <dbReference type="ARBA" id="ARBA00022723"/>
    </source>
</evidence>
<dbReference type="PROSITE" id="PS51864">
    <property type="entry name" value="ASTACIN"/>
    <property type="match status" value="1"/>
</dbReference>
<evidence type="ECO:0000256" key="11">
    <source>
        <dbReference type="ARBA" id="ARBA00024324"/>
    </source>
</evidence>
<evidence type="ECO:0000256" key="4">
    <source>
        <dbReference type="ARBA" id="ARBA00022801"/>
    </source>
</evidence>
<dbReference type="SUPFAM" id="SSF55486">
    <property type="entry name" value="Metalloproteases ('zincins'), catalytic domain"/>
    <property type="match status" value="1"/>
</dbReference>
<name>A0A8C4DFZ2_DICLA</name>
<evidence type="ECO:0000256" key="8">
    <source>
        <dbReference type="ARBA" id="ARBA00023157"/>
    </source>
</evidence>
<keyword evidence="4 12" id="KW-0378">Hydrolase</keyword>
<dbReference type="GO" id="GO:0006508">
    <property type="term" value="P:proteolysis"/>
    <property type="evidence" value="ECO:0007669"/>
    <property type="project" value="UniProtKB-KW"/>
</dbReference>